<dbReference type="InterPro" id="IPR005135">
    <property type="entry name" value="Endo/exonuclease/phosphatase"/>
</dbReference>
<dbReference type="VEuPathDB" id="VectorBase:RPRC004940"/>
<organism evidence="2 3">
    <name type="scientific">Rhodnius prolixus</name>
    <name type="common">Triatomid bug</name>
    <dbReference type="NCBI Taxonomy" id="13249"/>
    <lineage>
        <taxon>Eukaryota</taxon>
        <taxon>Metazoa</taxon>
        <taxon>Ecdysozoa</taxon>
        <taxon>Arthropoda</taxon>
        <taxon>Hexapoda</taxon>
        <taxon>Insecta</taxon>
        <taxon>Pterygota</taxon>
        <taxon>Neoptera</taxon>
        <taxon>Paraneoptera</taxon>
        <taxon>Hemiptera</taxon>
        <taxon>Heteroptera</taxon>
        <taxon>Panheteroptera</taxon>
        <taxon>Cimicomorpha</taxon>
        <taxon>Reduviidae</taxon>
        <taxon>Triatominae</taxon>
        <taxon>Rhodnius</taxon>
    </lineage>
</organism>
<dbReference type="GO" id="GO:0003824">
    <property type="term" value="F:catalytic activity"/>
    <property type="evidence" value="ECO:0007669"/>
    <property type="project" value="InterPro"/>
</dbReference>
<dbReference type="Pfam" id="PF14529">
    <property type="entry name" value="Exo_endo_phos_2"/>
    <property type="match status" value="1"/>
</dbReference>
<dbReference type="CDD" id="cd09077">
    <property type="entry name" value="R1-I-EN"/>
    <property type="match status" value="1"/>
</dbReference>
<dbReference type="eggNOG" id="ENOG502S130">
    <property type="taxonomic scope" value="Eukaryota"/>
</dbReference>
<keyword evidence="3" id="KW-1185">Reference proteome</keyword>
<evidence type="ECO:0000259" key="1">
    <source>
        <dbReference type="Pfam" id="PF14529"/>
    </source>
</evidence>
<dbReference type="HOGENOM" id="CLU_046768_0_0_1"/>
<name>T1HLL6_RHOPR</name>
<evidence type="ECO:0000313" key="2">
    <source>
        <dbReference type="EnsemblMetazoa" id="RPRC004940-PA"/>
    </source>
</evidence>
<dbReference type="InParanoid" id="T1HLL6"/>
<protein>
    <submittedName>
        <fullName evidence="2">Endo/exonuclease/phosphatase domain-containing protein</fullName>
    </submittedName>
</protein>
<accession>T1HLL6</accession>
<dbReference type="OMA" id="QLVQFAC"/>
<dbReference type="PANTHER" id="PTHR33273">
    <property type="entry name" value="DOMAIN-CONTAINING PROTEIN, PUTATIVE-RELATED"/>
    <property type="match status" value="1"/>
</dbReference>
<dbReference type="SUPFAM" id="SSF56219">
    <property type="entry name" value="DNase I-like"/>
    <property type="match status" value="1"/>
</dbReference>
<dbReference type="AlphaFoldDB" id="T1HLL6"/>
<dbReference type="EnsemblMetazoa" id="RPRC004940-RA">
    <property type="protein sequence ID" value="RPRC004940-PA"/>
    <property type="gene ID" value="RPRC004940"/>
</dbReference>
<proteinExistence type="predicted"/>
<dbReference type="PANTHER" id="PTHR33273:SF4">
    <property type="entry name" value="ENDONUCLEASE_EXONUCLEASE_PHOSPHATASE DOMAIN-CONTAINING PROTEIN"/>
    <property type="match status" value="1"/>
</dbReference>
<dbReference type="EMBL" id="ACPB03023847">
    <property type="status" value="NOT_ANNOTATED_CDS"/>
    <property type="molecule type" value="Genomic_DNA"/>
</dbReference>
<dbReference type="Proteomes" id="UP000015103">
    <property type="component" value="Unassembled WGS sequence"/>
</dbReference>
<reference evidence="2" key="1">
    <citation type="submission" date="2015-05" db="UniProtKB">
        <authorList>
            <consortium name="EnsemblMetazoa"/>
        </authorList>
    </citation>
    <scope>IDENTIFICATION</scope>
</reference>
<feature type="domain" description="Endonuclease/exonuclease/phosphatase" evidence="1">
    <location>
        <begin position="82"/>
        <end position="201"/>
    </location>
</feature>
<sequence>SMRILQGNLHRSRLADSLLDQLVAENEADILLLCEQYRVRDTGLWYNDLSGTAAIWIPNQGSFPIESVGRDNGYVWARSRNITFISCYFTPNESVHEFRRKLNSLEDDIREMTGQIIVVGDFNARAVDWGMPETDMRGRNILEMIARTRLVVLNKGNVSTFRRPGYLETIPDISLASENLASSVENWRVIEEITGSDHQYITFRITQSVDRIWKPKDSVGWNLDKIHEEVFWKAIEDGMTESNPVSEEGRVGAEAVVTLGMNIISEACNQSMPRRVCWRGRRPAYWWNSRIADLRRDCIKKRRRVQRARRRPTAACRAAEYREAKHELRKAIYLSKKRCWDSLVAEVDRD</sequence>
<dbReference type="STRING" id="13249.T1HLL6"/>
<dbReference type="Gene3D" id="3.60.10.10">
    <property type="entry name" value="Endonuclease/exonuclease/phosphatase"/>
    <property type="match status" value="1"/>
</dbReference>
<dbReference type="InterPro" id="IPR036691">
    <property type="entry name" value="Endo/exonu/phosph_ase_sf"/>
</dbReference>
<evidence type="ECO:0000313" key="3">
    <source>
        <dbReference type="Proteomes" id="UP000015103"/>
    </source>
</evidence>